<dbReference type="AlphaFoldDB" id="A0A7J7LUN3"/>
<feature type="transmembrane region" description="Helical" evidence="6">
    <location>
        <begin position="289"/>
        <end position="308"/>
    </location>
</feature>
<gene>
    <name evidence="8" type="ORF">GIB67_008171</name>
</gene>
<dbReference type="OrthoDB" id="1936908at2759"/>
<organism evidence="8 9">
    <name type="scientific">Kingdonia uniflora</name>
    <dbReference type="NCBI Taxonomy" id="39325"/>
    <lineage>
        <taxon>Eukaryota</taxon>
        <taxon>Viridiplantae</taxon>
        <taxon>Streptophyta</taxon>
        <taxon>Embryophyta</taxon>
        <taxon>Tracheophyta</taxon>
        <taxon>Spermatophyta</taxon>
        <taxon>Magnoliopsida</taxon>
        <taxon>Ranunculales</taxon>
        <taxon>Circaeasteraceae</taxon>
        <taxon>Kingdonia</taxon>
    </lineage>
</organism>
<keyword evidence="4" id="KW-0143">Chaperone</keyword>
<reference evidence="8 9" key="1">
    <citation type="journal article" date="2020" name="IScience">
        <title>Genome Sequencing of the Endangered Kingdonia uniflora (Circaeasteraceae, Ranunculales) Reveals Potential Mechanisms of Evolutionary Specialization.</title>
        <authorList>
            <person name="Sun Y."/>
            <person name="Deng T."/>
            <person name="Zhang A."/>
            <person name="Moore M.J."/>
            <person name="Landis J.B."/>
            <person name="Lin N."/>
            <person name="Zhang H."/>
            <person name="Zhang X."/>
            <person name="Huang J."/>
            <person name="Zhang X."/>
            <person name="Sun H."/>
            <person name="Wang H."/>
        </authorList>
    </citation>
    <scope>NUCLEOTIDE SEQUENCE [LARGE SCALE GENOMIC DNA]</scope>
    <source>
        <strain evidence="8">TB1705</strain>
        <tissue evidence="8">Leaf</tissue>
    </source>
</reference>
<dbReference type="InterPro" id="IPR005162">
    <property type="entry name" value="Retrotrans_gag_dom"/>
</dbReference>
<feature type="transmembrane region" description="Helical" evidence="6">
    <location>
        <begin position="236"/>
        <end position="256"/>
    </location>
</feature>
<dbReference type="SUPFAM" id="SSF48592">
    <property type="entry name" value="GroEL equatorial domain-like"/>
    <property type="match status" value="1"/>
</dbReference>
<dbReference type="EMBL" id="JACGCM010001998">
    <property type="protein sequence ID" value="KAF6146287.1"/>
    <property type="molecule type" value="Genomic_DNA"/>
</dbReference>
<evidence type="ECO:0000313" key="9">
    <source>
        <dbReference type="Proteomes" id="UP000541444"/>
    </source>
</evidence>
<evidence type="ECO:0000256" key="5">
    <source>
        <dbReference type="SAM" id="MobiDB-lite"/>
    </source>
</evidence>
<evidence type="ECO:0000259" key="7">
    <source>
        <dbReference type="Pfam" id="PF03732"/>
    </source>
</evidence>
<dbReference type="InterPro" id="IPR002423">
    <property type="entry name" value="Cpn60/GroEL/TCP-1"/>
</dbReference>
<feature type="compositionally biased region" description="Basic and acidic residues" evidence="5">
    <location>
        <begin position="45"/>
        <end position="69"/>
    </location>
</feature>
<feature type="region of interest" description="Disordered" evidence="5">
    <location>
        <begin position="45"/>
        <end position="91"/>
    </location>
</feature>
<evidence type="ECO:0000256" key="1">
    <source>
        <dbReference type="ARBA" id="ARBA00008020"/>
    </source>
</evidence>
<accession>A0A7J7LUN3</accession>
<keyword evidence="6" id="KW-1133">Transmembrane helix</keyword>
<feature type="transmembrane region" description="Helical" evidence="6">
    <location>
        <begin position="328"/>
        <end position="354"/>
    </location>
</feature>
<keyword evidence="2" id="KW-0547">Nucleotide-binding</keyword>
<keyword evidence="6" id="KW-0812">Transmembrane</keyword>
<evidence type="ECO:0000256" key="2">
    <source>
        <dbReference type="ARBA" id="ARBA00022741"/>
    </source>
</evidence>
<feature type="domain" description="Retrotransposon gag" evidence="7">
    <location>
        <begin position="424"/>
        <end position="505"/>
    </location>
</feature>
<dbReference type="InterPro" id="IPR027413">
    <property type="entry name" value="GROEL-like_equatorial_sf"/>
</dbReference>
<proteinExistence type="inferred from homology"/>
<keyword evidence="3" id="KW-0067">ATP-binding</keyword>
<evidence type="ECO:0000256" key="3">
    <source>
        <dbReference type="ARBA" id="ARBA00022840"/>
    </source>
</evidence>
<feature type="transmembrane region" description="Helical" evidence="6">
    <location>
        <begin position="262"/>
        <end position="282"/>
    </location>
</feature>
<dbReference type="GO" id="GO:0005832">
    <property type="term" value="C:chaperonin-containing T-complex"/>
    <property type="evidence" value="ECO:0007669"/>
    <property type="project" value="UniProtKB-ARBA"/>
</dbReference>
<dbReference type="Pfam" id="PF00118">
    <property type="entry name" value="Cpn60_TCP1"/>
    <property type="match status" value="1"/>
</dbReference>
<dbReference type="InterPro" id="IPR017998">
    <property type="entry name" value="Chaperone_TCP-1"/>
</dbReference>
<name>A0A7J7LUN3_9MAGN</name>
<dbReference type="GO" id="GO:0005524">
    <property type="term" value="F:ATP binding"/>
    <property type="evidence" value="ECO:0007669"/>
    <property type="project" value="UniProtKB-KW"/>
</dbReference>
<evidence type="ECO:0000313" key="8">
    <source>
        <dbReference type="EMBL" id="KAF6146287.1"/>
    </source>
</evidence>
<dbReference type="FunFam" id="1.10.560.10:FF:000017">
    <property type="entry name" value="T-complex protein 1 subunit eta"/>
    <property type="match status" value="1"/>
</dbReference>
<comment type="similarity">
    <text evidence="1">Belongs to the TCP-1 chaperonin family.</text>
</comment>
<dbReference type="GO" id="GO:0140662">
    <property type="term" value="F:ATP-dependent protein folding chaperone"/>
    <property type="evidence" value="ECO:0007669"/>
    <property type="project" value="InterPro"/>
</dbReference>
<keyword evidence="9" id="KW-1185">Reference proteome</keyword>
<dbReference type="Proteomes" id="UP000541444">
    <property type="component" value="Unassembled WGS sequence"/>
</dbReference>
<comment type="caution">
    <text evidence="8">The sequence shown here is derived from an EMBL/GenBank/DDBJ whole genome shotgun (WGS) entry which is preliminary data.</text>
</comment>
<sequence length="754" mass="83773">MFYAQFINLGVYWFSLSPKLDSIILCYLNVVGKGKIESDIGKEVTGKGDLEKKGDGDDVFKEVGDGKDSMEEDGDEHEELESKKGEEDEIGDGELLTTCYEDKVMSVLACANIGVETDTTKNVATTPDEAVPHLKNLWVADGGNTNVKDQQIGNPPTEAGSPLPNFPTTVDCGVYPLERSVLIHLKKHHGKHIIDGLECWNVLIIYRYDLNDKEITSIQIKLLKPSLGVGFDGGGVVWVVAMAVVLQLGCSVIRVACPRDSVVGASGLFAYRVVTLTVLMILKANRAYSLFQVLVAAVVIFGELRWWPILQLLLLGLLRREVLELDSFLAFLVFQWLLGGGGFVLCSGTLGWMARGGSGRGRARTHGGIYEGLRSGVVAEAAGVGVGILPGVQIHQGTLPTPVIPEQAGILPVTAASGVSAKMKQFMEGTIVKTPILWASFRDRFFDQYFPKSYRHACISEFYMLEQGDMSISRYDQGFNELSRYVMFIINDEEQRKMKFLKGLHPYFRRFLITSGANTYREVLFKALALEQNDVEDRKSKDLRGQQRQDQRLDKGKVVQTQYDSLGLKRQREFLCCSRIFDLYMAILKRKLNFLGMFQSIEEAEWSLHDAIMMIRRALKNSTVVAGGGAIDMEISQYLRQHARTIVGKFQLFTNAYARALEVIPRQQLCDNVVYDATDVLNQLRQKHALPSSEGALYGVDVHTSGIAYFFVNIIWEPSVVKINTLNAAAEVTCLVLGMDETVKSPKVCSSGFT</sequence>
<dbReference type="PANTHER" id="PTHR11353">
    <property type="entry name" value="CHAPERONIN"/>
    <property type="match status" value="1"/>
</dbReference>
<keyword evidence="6" id="KW-0472">Membrane</keyword>
<evidence type="ECO:0000256" key="4">
    <source>
        <dbReference type="ARBA" id="ARBA00023186"/>
    </source>
</evidence>
<protein>
    <recommendedName>
        <fullName evidence="7">Retrotransposon gag domain-containing protein</fullName>
    </recommendedName>
</protein>
<feature type="compositionally biased region" description="Acidic residues" evidence="5">
    <location>
        <begin position="70"/>
        <end position="79"/>
    </location>
</feature>
<evidence type="ECO:0000256" key="6">
    <source>
        <dbReference type="SAM" id="Phobius"/>
    </source>
</evidence>
<dbReference type="Pfam" id="PF03732">
    <property type="entry name" value="Retrotrans_gag"/>
    <property type="match status" value="1"/>
</dbReference>
<dbReference type="Gene3D" id="1.10.560.10">
    <property type="entry name" value="GroEL-like equatorial domain"/>
    <property type="match status" value="1"/>
</dbReference>